<keyword evidence="1" id="KW-1133">Transmembrane helix</keyword>
<organism evidence="2 3">
    <name type="scientific">Streptomyces sanyensis</name>
    <dbReference type="NCBI Taxonomy" id="568869"/>
    <lineage>
        <taxon>Bacteria</taxon>
        <taxon>Bacillati</taxon>
        <taxon>Actinomycetota</taxon>
        <taxon>Actinomycetes</taxon>
        <taxon>Kitasatosporales</taxon>
        <taxon>Streptomycetaceae</taxon>
        <taxon>Streptomyces</taxon>
    </lineage>
</organism>
<keyword evidence="1" id="KW-0472">Membrane</keyword>
<proteinExistence type="predicted"/>
<name>A0ABP8ZRK8_9ACTN</name>
<evidence type="ECO:0000313" key="2">
    <source>
        <dbReference type="EMBL" id="GAA4763639.1"/>
    </source>
</evidence>
<dbReference type="EMBL" id="BAABJV010000001">
    <property type="protein sequence ID" value="GAA4763639.1"/>
    <property type="molecule type" value="Genomic_DNA"/>
</dbReference>
<protein>
    <recommendedName>
        <fullName evidence="4">Integral membrane protein</fullName>
    </recommendedName>
</protein>
<reference evidence="3" key="1">
    <citation type="journal article" date="2019" name="Int. J. Syst. Evol. Microbiol.">
        <title>The Global Catalogue of Microorganisms (GCM) 10K type strain sequencing project: providing services to taxonomists for standard genome sequencing and annotation.</title>
        <authorList>
            <consortium name="The Broad Institute Genomics Platform"/>
            <consortium name="The Broad Institute Genome Sequencing Center for Infectious Disease"/>
            <person name="Wu L."/>
            <person name="Ma J."/>
        </authorList>
    </citation>
    <scope>NUCLEOTIDE SEQUENCE [LARGE SCALE GENOMIC DNA]</scope>
    <source>
        <strain evidence="3">JCM 18324</strain>
    </source>
</reference>
<keyword evidence="1" id="KW-0812">Transmembrane</keyword>
<sequence>MFAAVCVLLAAVGHILMSGSPVGPGGLAAALAVTGALAWLLGGRERAPGAVTGVTVAVQAGLHAAFSLAQALAAPRTGSGSLLREWAGHLLCSPAPGTGAHLPDAAAAHSAGHLGHGAAHLAHGAIPAGHGAAGMSPAGMLAAHLLAALLCGLWLAHGERAVFRALHALAGWLAAPLRCVLRLAPPPTAPRSRVRRRRACARLRPLLLASSCVTRGPPAGSAVC</sequence>
<keyword evidence="3" id="KW-1185">Reference proteome</keyword>
<gene>
    <name evidence="2" type="ORF">GCM10023329_06640</name>
</gene>
<evidence type="ECO:0000256" key="1">
    <source>
        <dbReference type="SAM" id="Phobius"/>
    </source>
</evidence>
<comment type="caution">
    <text evidence="2">The sequence shown here is derived from an EMBL/GenBank/DDBJ whole genome shotgun (WGS) entry which is preliminary data.</text>
</comment>
<feature type="transmembrane region" description="Helical" evidence="1">
    <location>
        <begin position="138"/>
        <end position="156"/>
    </location>
</feature>
<accession>A0ABP8ZRK8</accession>
<dbReference type="Proteomes" id="UP001501147">
    <property type="component" value="Unassembled WGS sequence"/>
</dbReference>
<evidence type="ECO:0008006" key="4">
    <source>
        <dbReference type="Google" id="ProtNLM"/>
    </source>
</evidence>
<evidence type="ECO:0000313" key="3">
    <source>
        <dbReference type="Proteomes" id="UP001501147"/>
    </source>
</evidence>
<feature type="transmembrane region" description="Helical" evidence="1">
    <location>
        <begin position="54"/>
        <end position="74"/>
    </location>
</feature>